<dbReference type="InterPro" id="IPR020843">
    <property type="entry name" value="ER"/>
</dbReference>
<comment type="catalytic activity">
    <reaction evidence="11">
        <text>(E)-cinnamyl alcohol + NADP(+) = (E)-cinnamaldehyde + NADPH + H(+)</text>
        <dbReference type="Rhea" id="RHEA:10392"/>
        <dbReference type="ChEBI" id="CHEBI:15378"/>
        <dbReference type="ChEBI" id="CHEBI:16731"/>
        <dbReference type="ChEBI" id="CHEBI:33227"/>
        <dbReference type="ChEBI" id="CHEBI:57783"/>
        <dbReference type="ChEBI" id="CHEBI:58349"/>
        <dbReference type="EC" id="1.1.1.195"/>
    </reaction>
    <physiologicalReaction direction="right-to-left" evidence="11">
        <dbReference type="Rhea" id="RHEA:10394"/>
    </physiologicalReaction>
</comment>
<comment type="cofactor">
    <cofactor evidence="1 12">
        <name>Zn(2+)</name>
        <dbReference type="ChEBI" id="CHEBI:29105"/>
    </cofactor>
</comment>
<dbReference type="AlphaFoldDB" id="A0A5C7H1E9"/>
<evidence type="ECO:0000259" key="13">
    <source>
        <dbReference type="SMART" id="SM00829"/>
    </source>
</evidence>
<evidence type="ECO:0000256" key="5">
    <source>
        <dbReference type="ARBA" id="ARBA00013171"/>
    </source>
</evidence>
<name>A0A5C7H1E9_9ROSI</name>
<dbReference type="InterPro" id="IPR002328">
    <property type="entry name" value="ADH_Zn_CS"/>
</dbReference>
<dbReference type="Pfam" id="PF00107">
    <property type="entry name" value="ADH_zinc_N"/>
    <property type="match status" value="1"/>
</dbReference>
<evidence type="ECO:0000313" key="15">
    <source>
        <dbReference type="Proteomes" id="UP000323000"/>
    </source>
</evidence>
<dbReference type="InterPro" id="IPR011032">
    <property type="entry name" value="GroES-like_sf"/>
</dbReference>
<gene>
    <name evidence="14" type="ORF">EZV62_023334</name>
</gene>
<evidence type="ECO:0000256" key="6">
    <source>
        <dbReference type="ARBA" id="ARBA00022723"/>
    </source>
</evidence>
<evidence type="ECO:0000313" key="14">
    <source>
        <dbReference type="EMBL" id="TXG50810.1"/>
    </source>
</evidence>
<keyword evidence="8 12" id="KW-0862">Zinc</keyword>
<evidence type="ECO:0000256" key="7">
    <source>
        <dbReference type="ARBA" id="ARBA00022733"/>
    </source>
</evidence>
<proteinExistence type="inferred from homology"/>
<organism evidence="14 15">
    <name type="scientific">Acer yangbiense</name>
    <dbReference type="NCBI Taxonomy" id="1000413"/>
    <lineage>
        <taxon>Eukaryota</taxon>
        <taxon>Viridiplantae</taxon>
        <taxon>Streptophyta</taxon>
        <taxon>Embryophyta</taxon>
        <taxon>Tracheophyta</taxon>
        <taxon>Spermatophyta</taxon>
        <taxon>Magnoliopsida</taxon>
        <taxon>eudicotyledons</taxon>
        <taxon>Gunneridae</taxon>
        <taxon>Pentapetalae</taxon>
        <taxon>rosids</taxon>
        <taxon>malvids</taxon>
        <taxon>Sapindales</taxon>
        <taxon>Sapindaceae</taxon>
        <taxon>Hippocastanoideae</taxon>
        <taxon>Acereae</taxon>
        <taxon>Acer</taxon>
    </lineage>
</organism>
<evidence type="ECO:0000256" key="9">
    <source>
        <dbReference type="ARBA" id="ARBA00022857"/>
    </source>
</evidence>
<keyword evidence="10" id="KW-0560">Oxidoreductase</keyword>
<keyword evidence="9" id="KW-0521">NADP</keyword>
<comment type="similarity">
    <text evidence="3 12">Belongs to the zinc-containing alcohol dehydrogenase family.</text>
</comment>
<dbReference type="GO" id="GO:0045551">
    <property type="term" value="F:cinnamyl-alcohol dehydrogenase activity"/>
    <property type="evidence" value="ECO:0007669"/>
    <property type="project" value="UniProtKB-EC"/>
</dbReference>
<dbReference type="InterPro" id="IPR036291">
    <property type="entry name" value="NAD(P)-bd_dom_sf"/>
</dbReference>
<comment type="subunit">
    <text evidence="4">Homodimer.</text>
</comment>
<dbReference type="CDD" id="cd05283">
    <property type="entry name" value="CAD1"/>
    <property type="match status" value="1"/>
</dbReference>
<dbReference type="SUPFAM" id="SSF51735">
    <property type="entry name" value="NAD(P)-binding Rossmann-fold domains"/>
    <property type="match status" value="1"/>
</dbReference>
<feature type="domain" description="Enoyl reductase (ER)" evidence="13">
    <location>
        <begin position="44"/>
        <end position="409"/>
    </location>
</feature>
<dbReference type="InterPro" id="IPR047109">
    <property type="entry name" value="CAD-like"/>
</dbReference>
<dbReference type="Gene3D" id="3.40.50.720">
    <property type="entry name" value="NAD(P)-binding Rossmann-like Domain"/>
    <property type="match status" value="1"/>
</dbReference>
<dbReference type="OrthoDB" id="1879366at2759"/>
<evidence type="ECO:0000256" key="12">
    <source>
        <dbReference type="RuleBase" id="RU361277"/>
    </source>
</evidence>
<comment type="caution">
    <text evidence="14">The sequence shown here is derived from an EMBL/GenBank/DDBJ whole genome shotgun (WGS) entry which is preliminary data.</text>
</comment>
<evidence type="ECO:0000256" key="2">
    <source>
        <dbReference type="ARBA" id="ARBA00004928"/>
    </source>
</evidence>
<evidence type="ECO:0000256" key="11">
    <source>
        <dbReference type="ARBA" id="ARBA00049332"/>
    </source>
</evidence>
<dbReference type="FunFam" id="3.40.50.720:FF:000022">
    <property type="entry name" value="Cinnamyl alcohol dehydrogenase"/>
    <property type="match status" value="1"/>
</dbReference>
<accession>A0A5C7H1E9</accession>
<dbReference type="Pfam" id="PF08240">
    <property type="entry name" value="ADH_N"/>
    <property type="match status" value="1"/>
</dbReference>
<evidence type="ECO:0000256" key="3">
    <source>
        <dbReference type="ARBA" id="ARBA00008072"/>
    </source>
</evidence>
<dbReference type="SUPFAM" id="SSF50129">
    <property type="entry name" value="GroES-like"/>
    <property type="match status" value="1"/>
</dbReference>
<keyword evidence="6 12" id="KW-0479">Metal-binding</keyword>
<dbReference type="Gene3D" id="3.90.180.10">
    <property type="entry name" value="Medium-chain alcohol dehydrogenases, catalytic domain"/>
    <property type="match status" value="2"/>
</dbReference>
<reference evidence="15" key="1">
    <citation type="journal article" date="2019" name="Gigascience">
        <title>De novo genome assembly of the endangered Acer yangbiense, a plant species with extremely small populations endemic to Yunnan Province, China.</title>
        <authorList>
            <person name="Yang J."/>
            <person name="Wariss H.M."/>
            <person name="Tao L."/>
            <person name="Zhang R."/>
            <person name="Yun Q."/>
            <person name="Hollingsworth P."/>
            <person name="Dao Z."/>
            <person name="Luo G."/>
            <person name="Guo H."/>
            <person name="Ma Y."/>
            <person name="Sun W."/>
        </authorList>
    </citation>
    <scope>NUCLEOTIDE SEQUENCE [LARGE SCALE GENOMIC DNA]</scope>
    <source>
        <strain evidence="15">cv. Malutang</strain>
    </source>
</reference>
<dbReference type="PANTHER" id="PTHR42683">
    <property type="entry name" value="ALDEHYDE REDUCTASE"/>
    <property type="match status" value="1"/>
</dbReference>
<protein>
    <recommendedName>
        <fullName evidence="5">cinnamyl-alcohol dehydrogenase</fullName>
        <ecNumber evidence="5">1.1.1.195</ecNumber>
    </recommendedName>
</protein>
<evidence type="ECO:0000256" key="4">
    <source>
        <dbReference type="ARBA" id="ARBA00011738"/>
    </source>
</evidence>
<evidence type="ECO:0000256" key="1">
    <source>
        <dbReference type="ARBA" id="ARBA00001947"/>
    </source>
</evidence>
<dbReference type="InterPro" id="IPR013149">
    <property type="entry name" value="ADH-like_C"/>
</dbReference>
<keyword evidence="15" id="KW-1185">Reference proteome</keyword>
<dbReference type="Proteomes" id="UP000323000">
    <property type="component" value="Chromosome 11"/>
</dbReference>
<evidence type="ECO:0000256" key="10">
    <source>
        <dbReference type="ARBA" id="ARBA00023002"/>
    </source>
</evidence>
<dbReference type="InterPro" id="IPR013154">
    <property type="entry name" value="ADH-like_N"/>
</dbReference>
<dbReference type="GO" id="GO:0008270">
    <property type="term" value="F:zinc ion binding"/>
    <property type="evidence" value="ECO:0007669"/>
    <property type="project" value="InterPro"/>
</dbReference>
<dbReference type="FunFam" id="3.90.180.10:FF:000100">
    <property type="entry name" value="Putative cinnamyl alcohol dehydrogenase 6"/>
    <property type="match status" value="1"/>
</dbReference>
<comment type="pathway">
    <text evidence="2">Aromatic compound metabolism; phenylpropanoid biosynthesis.</text>
</comment>
<dbReference type="PROSITE" id="PS00059">
    <property type="entry name" value="ADH_ZINC"/>
    <property type="match status" value="1"/>
</dbReference>
<dbReference type="EMBL" id="VAHF01000011">
    <property type="protein sequence ID" value="TXG50810.1"/>
    <property type="molecule type" value="Genomic_DNA"/>
</dbReference>
<sequence>MCASLIFSIYNSDYAEKINLYYSMMDSESSNKDCLGWAARDPSGVLSPYNFTRRALGSDDVSLTITHCGICYADVIWTRNGHGDSKYPLVPGHEIVGIVKEVGSNVQRFKVGDHVGVGTYVNSCRDCEYCNDGLEVHCVKGSVFTFNGIDADGTVTKGGYSSYIVIHERFEVKSLKTKRFKASWLHCCVRDAIDSRDSLGSIATALYCFMIPNSYPLASAAPLLCAGITVYSPMMRHKMNQPGKSLGVIGLGGLGHMAVKFGKAFGLNVTVISTSTSKKEEALNLLGADKFVLSSDPDQMKSLAKSLDFIVDSASGDHPFDPYMSLLKVAGVYVLVGFPSEVKFSPASLNIGAKTVAGSITGGTKETQEMINFCAAKKIYPEIEIVPIQYANEALERLIKRDVKYRFVINIENSLK</sequence>
<dbReference type="EC" id="1.1.1.195" evidence="5"/>
<dbReference type="SMART" id="SM00829">
    <property type="entry name" value="PKS_ER"/>
    <property type="match status" value="1"/>
</dbReference>
<evidence type="ECO:0000256" key="8">
    <source>
        <dbReference type="ARBA" id="ARBA00022833"/>
    </source>
</evidence>
<dbReference type="GO" id="GO:0009809">
    <property type="term" value="P:lignin biosynthetic process"/>
    <property type="evidence" value="ECO:0007669"/>
    <property type="project" value="UniProtKB-KW"/>
</dbReference>
<keyword evidence="7" id="KW-0438">Lignin biosynthesis</keyword>